<accession>A0A0F1B3M9</accession>
<comment type="caution">
    <text evidence="1">The sequence shown here is derived from an EMBL/GenBank/DDBJ whole genome shotgun (WGS) entry which is preliminary data.</text>
</comment>
<sequence length="441" mass="51045">MDDFFSNGLVLAFNYIPVEVDDSVFLFWETLSLELQKKQMHLIVATTTELPDASFFTIPIHYHIADLYHQDANNIVLQNSNFIATEDILSSLSTQYHCSLSISHEIANCGIAFYSELITAIKPATIIGWQSNDIINWILRNIALQRGIPFWSMERGFLKNTLMMDIGDNYLQSELLTSLMIENLYDKYVPEPELWEKLKSIVLDKHNLVGKYHSTAFKETVRFKAEYGIPEKSAIIAIFNHGPLGLAVKHSNSRYRAINKLKTDEVNEKINAIIKQCIKRKIYITYQEHPLSLYDNTGIKLPNSPYIIKTEENIHTLLNAADYYLFTQSTIQYEAAFYQKPMGLLSRSVLGIHGGVYESDCYDDIDEFLNALITDKDYELHQQRSKKWLSFIYHYFLIKNDDENRGSESQRVSNLLARYGLPVNIEIIYSLEKFIARWCNH</sequence>
<proteinExistence type="predicted"/>
<dbReference type="EMBL" id="JZYX01000016">
    <property type="protein sequence ID" value="KJN27924.1"/>
    <property type="molecule type" value="Genomic_DNA"/>
</dbReference>
<reference evidence="1 2" key="1">
    <citation type="submission" date="2015-03" db="EMBL/GenBank/DDBJ databases">
        <authorList>
            <person name="McCorrison J."/>
            <person name="Sanka R."/>
            <person name="Adams M."/>
            <person name="Brinkac L."/>
            <person name="Nierman W."/>
            <person name="Sutton G."/>
            <person name="Nelson K."/>
            <person name="Kiedrowski L."/>
            <person name="Guerrero D."/>
            <person name="Bonomo R."/>
        </authorList>
    </citation>
    <scope>NUCLEOTIDE SEQUENCE [LARGE SCALE GENOMIC DNA]</scope>
    <source>
        <strain evidence="1 2">35699</strain>
    </source>
</reference>
<dbReference type="AlphaFoldDB" id="A0A0F1B3M9"/>
<gene>
    <name evidence="1" type="ORF">SS37_09555</name>
</gene>
<dbReference type="PATRIC" id="fig|1619248.3.peg.980"/>
<evidence type="ECO:0000313" key="1">
    <source>
        <dbReference type="EMBL" id="KJN27924.1"/>
    </source>
</evidence>
<evidence type="ECO:0000313" key="2">
    <source>
        <dbReference type="Proteomes" id="UP000033352"/>
    </source>
</evidence>
<dbReference type="Proteomes" id="UP000033352">
    <property type="component" value="Unassembled WGS sequence"/>
</dbReference>
<name>A0A0F1B3M9_9ENTR</name>
<protein>
    <recommendedName>
        <fullName evidence="3">Capsule biosynthesis protein</fullName>
    </recommendedName>
</protein>
<dbReference type="RefSeq" id="WP_045285393.1">
    <property type="nucleotide sequence ID" value="NZ_JAMGNB010000001.1"/>
</dbReference>
<organism evidence="1 2">
    <name type="scientific">Enterobacter sichuanensis</name>
    <dbReference type="NCBI Taxonomy" id="2071710"/>
    <lineage>
        <taxon>Bacteria</taxon>
        <taxon>Pseudomonadati</taxon>
        <taxon>Pseudomonadota</taxon>
        <taxon>Gammaproteobacteria</taxon>
        <taxon>Enterobacterales</taxon>
        <taxon>Enterobacteriaceae</taxon>
        <taxon>Enterobacter</taxon>
        <taxon>Enterobacter cloacae complex</taxon>
    </lineage>
</organism>
<evidence type="ECO:0008006" key="3">
    <source>
        <dbReference type="Google" id="ProtNLM"/>
    </source>
</evidence>